<keyword evidence="1 2" id="KW-0103">Bromodomain</keyword>
<dbReference type="PANTHER" id="PTHR15398:SF14">
    <property type="entry name" value="BRD8 DOMAIN CONTAINING"/>
    <property type="match status" value="1"/>
</dbReference>
<dbReference type="Gene3D" id="1.20.920.10">
    <property type="entry name" value="Bromodomain-like"/>
    <property type="match status" value="1"/>
</dbReference>
<dbReference type="InterPro" id="IPR036427">
    <property type="entry name" value="Bromodomain-like_sf"/>
</dbReference>
<reference evidence="4" key="2">
    <citation type="submission" date="2025-08" db="UniProtKB">
        <authorList>
            <consortium name="Ensembl"/>
        </authorList>
    </citation>
    <scope>IDENTIFICATION</scope>
</reference>
<reference evidence="4" key="3">
    <citation type="submission" date="2025-09" db="UniProtKB">
        <authorList>
            <consortium name="Ensembl"/>
        </authorList>
    </citation>
    <scope>IDENTIFICATION</scope>
</reference>
<dbReference type="AlphaFoldDB" id="A0A8C2TEH4"/>
<dbReference type="Ensembl" id="ENSCJPT00005015303.1">
    <property type="protein sequence ID" value="ENSCJPP00005010311.1"/>
    <property type="gene ID" value="ENSCJPG00005009001.1"/>
</dbReference>
<keyword evidence="5" id="KW-1185">Reference proteome</keyword>
<evidence type="ECO:0000256" key="1">
    <source>
        <dbReference type="ARBA" id="ARBA00023117"/>
    </source>
</evidence>
<organism evidence="4 5">
    <name type="scientific">Coturnix japonica</name>
    <name type="common">Japanese quail</name>
    <name type="synonym">Coturnix coturnix japonica</name>
    <dbReference type="NCBI Taxonomy" id="93934"/>
    <lineage>
        <taxon>Eukaryota</taxon>
        <taxon>Metazoa</taxon>
        <taxon>Chordata</taxon>
        <taxon>Craniata</taxon>
        <taxon>Vertebrata</taxon>
        <taxon>Euteleostomi</taxon>
        <taxon>Archelosauria</taxon>
        <taxon>Archosauria</taxon>
        <taxon>Dinosauria</taxon>
        <taxon>Saurischia</taxon>
        <taxon>Theropoda</taxon>
        <taxon>Coelurosauria</taxon>
        <taxon>Aves</taxon>
        <taxon>Neognathae</taxon>
        <taxon>Galloanserae</taxon>
        <taxon>Galliformes</taxon>
        <taxon>Phasianidae</taxon>
        <taxon>Perdicinae</taxon>
        <taxon>Coturnix</taxon>
    </lineage>
</organism>
<dbReference type="SUPFAM" id="SSF47370">
    <property type="entry name" value="Bromodomain"/>
    <property type="match status" value="1"/>
</dbReference>
<evidence type="ECO:0000259" key="3">
    <source>
        <dbReference type="PROSITE" id="PS50014"/>
    </source>
</evidence>
<evidence type="ECO:0000313" key="5">
    <source>
        <dbReference type="Proteomes" id="UP000694412"/>
    </source>
</evidence>
<evidence type="ECO:0000256" key="2">
    <source>
        <dbReference type="PROSITE-ProRule" id="PRU00035"/>
    </source>
</evidence>
<dbReference type="Pfam" id="PF00439">
    <property type="entry name" value="Bromodomain"/>
    <property type="match status" value="1"/>
</dbReference>
<name>A0A8C2TEH4_COTJA</name>
<protein>
    <recommendedName>
        <fullName evidence="3">Bromo domain-containing protein</fullName>
    </recommendedName>
</protein>
<dbReference type="GO" id="GO:0035267">
    <property type="term" value="C:NuA4 histone acetyltransferase complex"/>
    <property type="evidence" value="ECO:0007669"/>
    <property type="project" value="TreeGrafter"/>
</dbReference>
<dbReference type="GeneTree" id="ENSGT00530000064262"/>
<dbReference type="PANTHER" id="PTHR15398">
    <property type="entry name" value="BROMODOMAIN-CONTAINING PROTEIN 8"/>
    <property type="match status" value="1"/>
</dbReference>
<evidence type="ECO:0000313" key="4">
    <source>
        <dbReference type="Ensembl" id="ENSCJPP00005010311.1"/>
    </source>
</evidence>
<dbReference type="PROSITE" id="PS50014">
    <property type="entry name" value="BROMODOMAIN_2"/>
    <property type="match status" value="1"/>
</dbReference>
<dbReference type="PRINTS" id="PR00503">
    <property type="entry name" value="BROMODOMAIN"/>
</dbReference>
<reference evidence="4" key="1">
    <citation type="submission" date="2015-11" db="EMBL/GenBank/DDBJ databases">
        <authorList>
            <consortium name="International Coturnix japonica Genome Analysis Consortium"/>
            <person name="Warren W."/>
            <person name="Burt D.W."/>
            <person name="Antin P.B."/>
            <person name="Lanford R."/>
            <person name="Gros J."/>
            <person name="Wilson R.K."/>
        </authorList>
    </citation>
    <scope>NUCLEOTIDE SEQUENCE [LARGE SCALE GENOMIC DNA]</scope>
</reference>
<sequence>VCLQMGHSWVWCSSESESENSDLQSLLSWHSSLDLEVGNWRNTKEVAIGKPEESSQETDSRLEFSDPLWDDDNEDFQKAQKQYEDDSLLQFFSEVQLCNNLALYSLHRMQLSWDNPMQHSHFKRTVLSIWKMIASHRCSGPFLKAVSEKQAPGYSEVVKRPMDLTSIKRGLAKGHIRSLAQFQCSLMLMFQNAIMYNAANHHVHRMALEMRREVLEQMQMLGEHRKDAELLEHVQSRTTKMLRGLEHLSYRKEKG</sequence>
<dbReference type="Proteomes" id="UP000694412">
    <property type="component" value="Chromosome 13"/>
</dbReference>
<feature type="domain" description="Bromo" evidence="3">
    <location>
        <begin position="134"/>
        <end position="204"/>
    </location>
</feature>
<accession>A0A8C2TEH4</accession>
<dbReference type="InterPro" id="IPR001487">
    <property type="entry name" value="Bromodomain"/>
</dbReference>
<proteinExistence type="predicted"/>
<dbReference type="SMART" id="SM00297">
    <property type="entry name" value="BROMO"/>
    <property type="match status" value="1"/>
</dbReference>